<dbReference type="AlphaFoldDB" id="A0A7I8J9G7"/>
<evidence type="ECO:0000313" key="3">
    <source>
        <dbReference type="Proteomes" id="UP000663760"/>
    </source>
</evidence>
<dbReference type="EMBL" id="LR746272">
    <property type="protein sequence ID" value="CAA7402855.1"/>
    <property type="molecule type" value="Genomic_DNA"/>
</dbReference>
<sequence length="22" mass="2578">MNLNIIVHSMYSLSLLRTWTQG</sequence>
<proteinExistence type="predicted"/>
<protein>
    <submittedName>
        <fullName evidence="1">Uncharacterized protein</fullName>
    </submittedName>
</protein>
<evidence type="ECO:0000313" key="2">
    <source>
        <dbReference type="EMBL" id="CAA7402855.1"/>
    </source>
</evidence>
<dbReference type="EMBL" id="LR743596">
    <property type="protein sequence ID" value="CAA2626794.1"/>
    <property type="molecule type" value="Genomic_DNA"/>
</dbReference>
<keyword evidence="3" id="KW-1185">Reference proteome</keyword>
<reference evidence="1" key="1">
    <citation type="submission" date="2019-12" db="EMBL/GenBank/DDBJ databases">
        <authorList>
            <person name="Scholz U."/>
            <person name="Mascher M."/>
            <person name="Fiebig A."/>
        </authorList>
    </citation>
    <scope>NUCLEOTIDE SEQUENCE</scope>
</reference>
<dbReference type="Proteomes" id="UP000663760">
    <property type="component" value="Chromosome 9"/>
</dbReference>
<gene>
    <name evidence="1" type="ORF">SI7747_09012481</name>
    <name evidence="2" type="ORF">SI8410_09013533</name>
</gene>
<accession>A0A7I8J9G7</accession>
<name>A0A7I8J9G7_SPIIN</name>
<evidence type="ECO:0000313" key="1">
    <source>
        <dbReference type="EMBL" id="CAA2626794.1"/>
    </source>
</evidence>
<organism evidence="1">
    <name type="scientific">Spirodela intermedia</name>
    <name type="common">Intermediate duckweed</name>
    <dbReference type="NCBI Taxonomy" id="51605"/>
    <lineage>
        <taxon>Eukaryota</taxon>
        <taxon>Viridiplantae</taxon>
        <taxon>Streptophyta</taxon>
        <taxon>Embryophyta</taxon>
        <taxon>Tracheophyta</taxon>
        <taxon>Spermatophyta</taxon>
        <taxon>Magnoliopsida</taxon>
        <taxon>Liliopsida</taxon>
        <taxon>Araceae</taxon>
        <taxon>Lemnoideae</taxon>
        <taxon>Spirodela</taxon>
    </lineage>
</organism>